<dbReference type="InterPro" id="IPR024224">
    <property type="entry name" value="DENND6"/>
</dbReference>
<evidence type="ECO:0000259" key="2">
    <source>
        <dbReference type="PROSITE" id="PS50211"/>
    </source>
</evidence>
<dbReference type="PANTHER" id="PTHR13677">
    <property type="entry name" value="LD41638P"/>
    <property type="match status" value="1"/>
</dbReference>
<keyword evidence="4" id="KW-1185">Reference proteome</keyword>
<dbReference type="Proteomes" id="UP000008312">
    <property type="component" value="Unassembled WGS sequence"/>
</dbReference>
<dbReference type="InParanoid" id="D8LYN4"/>
<dbReference type="RefSeq" id="XP_012894737.1">
    <property type="nucleotide sequence ID" value="XM_013039283.1"/>
</dbReference>
<protein>
    <recommendedName>
        <fullName evidence="2">UDENN domain-containing protein</fullName>
    </recommendedName>
</protein>
<evidence type="ECO:0000313" key="4">
    <source>
        <dbReference type="Proteomes" id="UP000008312"/>
    </source>
</evidence>
<reference evidence="3" key="1">
    <citation type="submission" date="2010-02" db="EMBL/GenBank/DDBJ databases">
        <title>Sequencing and annotation of the Blastocystis hominis genome.</title>
        <authorList>
            <person name="Wincker P."/>
        </authorList>
    </citation>
    <scope>NUCLEOTIDE SEQUENCE</scope>
    <source>
        <strain evidence="3">Singapore isolate B</strain>
    </source>
</reference>
<evidence type="ECO:0000313" key="3">
    <source>
        <dbReference type="EMBL" id="CBK20689.2"/>
    </source>
</evidence>
<proteinExistence type="inferred from homology"/>
<dbReference type="OrthoDB" id="10265409at2759"/>
<evidence type="ECO:0000256" key="1">
    <source>
        <dbReference type="ARBA" id="ARBA00007159"/>
    </source>
</evidence>
<accession>D8LYN4</accession>
<dbReference type="PROSITE" id="PS50211">
    <property type="entry name" value="DENN"/>
    <property type="match status" value="1"/>
</dbReference>
<sequence>MLRSCCLLHDVLWRVWEALLLSQSLVVFCPCVSLLSKVMTALASLIHPLVPTHDFRPYLTVYDQDLRAIEASLEKKLPGALLAGTNDPFIAEKLGRFVDILLIPAPQSDERIVLRSVIEAFPGVSGLKKLLSDLEKKQKDPFCVFLQHGESRYEPFVENWTEDIEKLILQHRSSQTKTVYTKNAFLHNHIGTITSNFLSPFHVCIRQFKQEALKFIPHPYRTMKEQLVGTDVWRVEDATYRHPEWLKYPFREGAAADLMYQFARSVHVERMVNQLREEVSRELTEMEVAWRITLGREQLMRLLPSDEQERTVIYKRILCMIEAEKKNGKDHASCTSKRLISKMEDHAKWILESISRCACLCKSKIC</sequence>
<gene>
    <name evidence="3" type="ORF">GSBLH_T00006170001</name>
</gene>
<feature type="domain" description="UDENN" evidence="2">
    <location>
        <begin position="1"/>
        <end position="226"/>
    </location>
</feature>
<dbReference type="EMBL" id="FN668639">
    <property type="protein sequence ID" value="CBK20689.2"/>
    <property type="molecule type" value="Genomic_DNA"/>
</dbReference>
<comment type="similarity">
    <text evidence="1">Belongs to the DENND6 family.</text>
</comment>
<dbReference type="GeneID" id="24922295"/>
<dbReference type="GO" id="GO:0055037">
    <property type="term" value="C:recycling endosome"/>
    <property type="evidence" value="ECO:0007669"/>
    <property type="project" value="TreeGrafter"/>
</dbReference>
<dbReference type="GO" id="GO:0005085">
    <property type="term" value="F:guanyl-nucleotide exchange factor activity"/>
    <property type="evidence" value="ECO:0007669"/>
    <property type="project" value="InterPro"/>
</dbReference>
<dbReference type="AlphaFoldDB" id="D8LYN4"/>
<organism evidence="3">
    <name type="scientific">Blastocystis hominis</name>
    <dbReference type="NCBI Taxonomy" id="12968"/>
    <lineage>
        <taxon>Eukaryota</taxon>
        <taxon>Sar</taxon>
        <taxon>Stramenopiles</taxon>
        <taxon>Bigyra</taxon>
        <taxon>Opalozoa</taxon>
        <taxon>Opalinata</taxon>
        <taxon>Blastocystidae</taxon>
        <taxon>Blastocystis</taxon>
    </lineage>
</organism>
<dbReference type="InterPro" id="IPR037516">
    <property type="entry name" value="Tripartite_DENN"/>
</dbReference>
<dbReference type="PANTHER" id="PTHR13677:SF0">
    <property type="entry name" value="LD41638P"/>
    <property type="match status" value="1"/>
</dbReference>
<name>D8LYN4_BLAHO</name>